<proteinExistence type="predicted"/>
<comment type="caution">
    <text evidence="1">The sequence shown here is derived from an EMBL/GenBank/DDBJ whole genome shotgun (WGS) entry which is preliminary data.</text>
</comment>
<accession>A0A4Q9EPN3</accession>
<dbReference type="EMBL" id="SITD01000049">
    <property type="protein sequence ID" value="TBM27371.1"/>
    <property type="molecule type" value="Genomic_DNA"/>
</dbReference>
<dbReference type="AlphaFoldDB" id="A0A4Q9EPN3"/>
<dbReference type="Proteomes" id="UP000293380">
    <property type="component" value="Unassembled WGS sequence"/>
</dbReference>
<dbReference type="RefSeq" id="WP_130959563.1">
    <property type="nucleotide sequence ID" value="NZ_SITD01000049.1"/>
</dbReference>
<protein>
    <submittedName>
        <fullName evidence="1">Uncharacterized protein</fullName>
    </submittedName>
</protein>
<name>A0A4Q9EPN3_9GAMM</name>
<gene>
    <name evidence="1" type="ORF">EYY89_09965</name>
</gene>
<evidence type="ECO:0000313" key="2">
    <source>
        <dbReference type="Proteomes" id="UP000293380"/>
    </source>
</evidence>
<sequence length="252" mass="28815">MAILGSILKDYIVPVTSIIALILSQLPPLKTFLKRRKPVVTVGRFIALSHYIGLPEVQLYISISNDSYSNLKVRSIDIELTKLGQEKLQLPAFSVFEHLSGNTQRGFAPFTLKSDTEWSHTIRFYLPFSGSDEQRSKKIYYALKDDINQKLLENEAKPSNEKLKLVEADDSLVTELKDIYSSKKYWENADYKLKLRIGTDSATTTYENEYNFFLSPPDIEFFDGLVERYKYGNTILAAESQAFTNAVLRNKT</sequence>
<evidence type="ECO:0000313" key="1">
    <source>
        <dbReference type="EMBL" id="TBM27371.1"/>
    </source>
</evidence>
<organism evidence="1 2">
    <name type="scientific">Hafnia paralvei</name>
    <dbReference type="NCBI Taxonomy" id="546367"/>
    <lineage>
        <taxon>Bacteria</taxon>
        <taxon>Pseudomonadati</taxon>
        <taxon>Pseudomonadota</taxon>
        <taxon>Gammaproteobacteria</taxon>
        <taxon>Enterobacterales</taxon>
        <taxon>Hafniaceae</taxon>
        <taxon>Hafnia</taxon>
    </lineage>
</organism>
<reference evidence="1 2" key="1">
    <citation type="submission" date="2019-02" db="EMBL/GenBank/DDBJ databases">
        <title>Comparative genomic analysis of the Hafnia genus genomes.</title>
        <authorList>
            <person name="Zhiqiu Y."/>
            <person name="Chao Y."/>
            <person name="Yuhui D."/>
            <person name="Di H."/>
            <person name="Bin L."/>
        </authorList>
    </citation>
    <scope>NUCLEOTIDE SEQUENCE [LARGE SCALE GENOMIC DNA]</scope>
    <source>
        <strain evidence="1 2">PCM_1194</strain>
    </source>
</reference>